<protein>
    <submittedName>
        <fullName evidence="4">WPP domain-interacting tail-anchored protein 2</fullName>
    </submittedName>
</protein>
<dbReference type="WBParaSite" id="TCNE_0001645401-mRNA-1">
    <property type="protein sequence ID" value="TCNE_0001645401-mRNA-1"/>
    <property type="gene ID" value="TCNE_0001645401"/>
</dbReference>
<reference evidence="2 3" key="2">
    <citation type="submission" date="2018-11" db="EMBL/GenBank/DDBJ databases">
        <authorList>
            <consortium name="Pathogen Informatics"/>
        </authorList>
    </citation>
    <scope>NUCLEOTIDE SEQUENCE [LARGE SCALE GENOMIC DNA]</scope>
</reference>
<proteinExistence type="predicted"/>
<name>A0A183V6T3_TOXCA</name>
<gene>
    <name evidence="2" type="ORF">TCNE_LOCUS16453</name>
</gene>
<evidence type="ECO:0000313" key="2">
    <source>
        <dbReference type="EMBL" id="VDM47774.1"/>
    </source>
</evidence>
<evidence type="ECO:0000313" key="3">
    <source>
        <dbReference type="Proteomes" id="UP000050794"/>
    </source>
</evidence>
<keyword evidence="1" id="KW-0175">Coiled coil</keyword>
<dbReference type="EMBL" id="UYWY01023606">
    <property type="protein sequence ID" value="VDM47774.1"/>
    <property type="molecule type" value="Genomic_DNA"/>
</dbReference>
<organism evidence="3 4">
    <name type="scientific">Toxocara canis</name>
    <name type="common">Canine roundworm</name>
    <dbReference type="NCBI Taxonomy" id="6265"/>
    <lineage>
        <taxon>Eukaryota</taxon>
        <taxon>Metazoa</taxon>
        <taxon>Ecdysozoa</taxon>
        <taxon>Nematoda</taxon>
        <taxon>Chromadorea</taxon>
        <taxon>Rhabditida</taxon>
        <taxon>Spirurina</taxon>
        <taxon>Ascaridomorpha</taxon>
        <taxon>Ascaridoidea</taxon>
        <taxon>Toxocaridae</taxon>
        <taxon>Toxocara</taxon>
    </lineage>
</organism>
<evidence type="ECO:0000313" key="4">
    <source>
        <dbReference type="WBParaSite" id="TCNE_0001645401-mRNA-1"/>
    </source>
</evidence>
<dbReference type="AlphaFoldDB" id="A0A183V6T3"/>
<dbReference type="Proteomes" id="UP000050794">
    <property type="component" value="Unassembled WGS sequence"/>
</dbReference>
<sequence length="455" mass="51851">MDRHNNDDSFREKLMKMTKCMSLSVLNAKDGFLDDTIEVSESALGLCDSRFEEFRGMLHKLRDELLRARSDLSSKETCGDVELNLDRSTESLWRILQMTGESLKDESVLGAESHFAANDGQEDAIGIQPLKHNETLVDVYRHCIVLNTSFSSLRAAKAAVSAVDMKLSDIDHEMSDEKTGDEVRNELINIAEVCLRDQLLISLLQEMASLVDDCTALNDAQQSHPDIKHHTHFSLKDCTDRIAETIAALNSKRKHLKNQLADAEKALKKSQKKRLHDEKLLDDQRREYEIACNRIAELNVQLVVQKKVAEEMESGTHQSDGLEERARFLTNELEDVRLKGITEVNCLQAELQLSKEQRKKISVEDNIRKTQLRSLQKDLSERSRELCLLQRKLSEESEACKKRLTMVEERAKNAEVEYLKIKLQAGIANLERAYKDAGQLLQSLESLQKRYAISV</sequence>
<reference evidence="4" key="1">
    <citation type="submission" date="2016-06" db="UniProtKB">
        <authorList>
            <consortium name="WormBaseParasite"/>
        </authorList>
    </citation>
    <scope>IDENTIFICATION</scope>
</reference>
<feature type="coiled-coil region" evidence="1">
    <location>
        <begin position="246"/>
        <end position="364"/>
    </location>
</feature>
<evidence type="ECO:0000256" key="1">
    <source>
        <dbReference type="SAM" id="Coils"/>
    </source>
</evidence>
<feature type="coiled-coil region" evidence="1">
    <location>
        <begin position="397"/>
        <end position="450"/>
    </location>
</feature>
<accession>A0A183V6T3</accession>
<keyword evidence="3" id="KW-1185">Reference proteome</keyword>